<name>A0AAN8EK47_CHAGU</name>
<evidence type="ECO:0000313" key="2">
    <source>
        <dbReference type="Proteomes" id="UP001331515"/>
    </source>
</evidence>
<dbReference type="AlphaFoldDB" id="A0AAN8EK47"/>
<keyword evidence="2" id="KW-1185">Reference proteome</keyword>
<reference evidence="1 2" key="1">
    <citation type="journal article" date="2023" name="Mol. Biol. Evol.">
        <title>Genomics of Secondarily Temperate Adaptation in the Only Non-Antarctic Icefish.</title>
        <authorList>
            <person name="Rivera-Colon A.G."/>
            <person name="Rayamajhi N."/>
            <person name="Minhas B.F."/>
            <person name="Madrigal G."/>
            <person name="Bilyk K.T."/>
            <person name="Yoon V."/>
            <person name="Hune M."/>
            <person name="Gregory S."/>
            <person name="Cheng C.H.C."/>
            <person name="Catchen J.M."/>
        </authorList>
    </citation>
    <scope>NUCLEOTIDE SEQUENCE [LARGE SCALE GENOMIC DNA]</scope>
    <source>
        <tissue evidence="1">White muscle</tissue>
    </source>
</reference>
<comment type="caution">
    <text evidence="1">The sequence shown here is derived from an EMBL/GenBank/DDBJ whole genome shotgun (WGS) entry which is preliminary data.</text>
</comment>
<organism evidence="1 2">
    <name type="scientific">Champsocephalus gunnari</name>
    <name type="common">Mackerel icefish</name>
    <dbReference type="NCBI Taxonomy" id="52237"/>
    <lineage>
        <taxon>Eukaryota</taxon>
        <taxon>Metazoa</taxon>
        <taxon>Chordata</taxon>
        <taxon>Craniata</taxon>
        <taxon>Vertebrata</taxon>
        <taxon>Euteleostomi</taxon>
        <taxon>Actinopterygii</taxon>
        <taxon>Neopterygii</taxon>
        <taxon>Teleostei</taxon>
        <taxon>Neoteleostei</taxon>
        <taxon>Acanthomorphata</taxon>
        <taxon>Eupercaria</taxon>
        <taxon>Perciformes</taxon>
        <taxon>Notothenioidei</taxon>
        <taxon>Channichthyidae</taxon>
        <taxon>Champsocephalus</taxon>
    </lineage>
</organism>
<protein>
    <submittedName>
        <fullName evidence="1">Uncharacterized protein</fullName>
    </submittedName>
</protein>
<evidence type="ECO:0000313" key="1">
    <source>
        <dbReference type="EMBL" id="KAK5936090.1"/>
    </source>
</evidence>
<gene>
    <name evidence="1" type="ORF">CgunFtcFv8_027630</name>
</gene>
<proteinExistence type="predicted"/>
<dbReference type="EMBL" id="JAURVH010001464">
    <property type="protein sequence ID" value="KAK5936090.1"/>
    <property type="molecule type" value="Genomic_DNA"/>
</dbReference>
<sequence length="102" mass="11629">MKTGLDIWEKLDGERKQIFNLQYMELANEYFMSTCKGGFKDGNMVIDAMLHAVTSSRPKYRYLLVSTVDMLFPFLPTALADADAVFSLSPMYGKRKALLYAK</sequence>
<dbReference type="Proteomes" id="UP001331515">
    <property type="component" value="Unassembled WGS sequence"/>
</dbReference>
<accession>A0AAN8EK47</accession>